<feature type="non-terminal residue" evidence="2">
    <location>
        <position position="1"/>
    </location>
</feature>
<reference evidence="2" key="1">
    <citation type="submission" date="2020-09" db="EMBL/GenBank/DDBJ databases">
        <title>Bosea spartocytisi sp. nov. a root nodule endophyte of Spartocytisus supranubius in the high mountain ecosystem fo the Teide National Park (Canary Islands, Spain).</title>
        <authorList>
            <person name="Pulido-Suarez L."/>
            <person name="Peix A."/>
            <person name="Igual J.M."/>
            <person name="Socas-Perez N."/>
            <person name="Velazquez E."/>
            <person name="Flores-Felix J.D."/>
            <person name="Leon-Barrios M."/>
        </authorList>
    </citation>
    <scope>NUCLEOTIDE SEQUENCE</scope>
    <source>
        <strain evidence="2">SSUT16</strain>
    </source>
</reference>
<feature type="region of interest" description="Disordered" evidence="1">
    <location>
        <begin position="776"/>
        <end position="805"/>
    </location>
</feature>
<proteinExistence type="predicted"/>
<feature type="compositionally biased region" description="Low complexity" evidence="1">
    <location>
        <begin position="786"/>
        <end position="805"/>
    </location>
</feature>
<name>A0A927EDX3_9HYPH</name>
<dbReference type="AlphaFoldDB" id="A0A927EDX3"/>
<gene>
    <name evidence="2" type="ORF">IED13_27530</name>
</gene>
<sequence>LDFRFPRPTGAAAFLDSGTMTLVFDTRDTIDPADLTGRLPQQIEDSTVSREGKATLVRLRLAGQPLARFFADGNGWSLDLAEEGGGPAAAIEPRRGVDERGQTILAVPMPGLTGVHWLESGPAGLPVAVATTLGPTRLTPKPYRFVEFGLLPTAQGLAVQPRSDDIVTRAGTNEVRIGRAGGLTVSLDLSGQDGTQAAAQSDQPPPAPPLLDPERWAKLRLGSPQEQARALIQDAAGASRSHKSEARLALARFYLANHLAPEALGPLDALMRDDQPMRANREALFLKGVAAAQMHRNPEALAAFEAAPIKDDAEASLWRALIEQRLNRNAQALAGFRRGEAFLERYPADLQGEFREAMTRAALATQDMGMAERQVQALADMPRDSFDQEKLALLQAMLDDASGRADIAMNGYRPLFEATSRPVAAEAQLRAVKLADTDKRSDLKVDEAVARLETVSVVWRGGRVEIEALAELNRLYTDQKRWRDAFLIARRANENFPDDPLTRRMHDETAQRFAELFADGGADKLPRIDALALFYDFKEFLPIGRRGDEITRLLADRLVELDLLDQAAEILKYQMDRRLTGAARSTVAARLAMIDLMNGKPADAVRALNATRLVELPADVRRARLLLESKALSDLSRTDQAFEMLESERGPEVDRLRADIYWTGRRWREAGEAYERILDESWRGDSPLTDSQRADVMRAGISYVMANEALSLDRLRSKFAPKMAQSADARTFAFMTGANRNKAADIRELARAAASADTISEFLKAYRERYPAYSAAMRKPQPPGAAGPAPASQGAAADGAPQSNG</sequence>
<accession>A0A927EDX3</accession>
<organism evidence="2 3">
    <name type="scientific">Bosea spartocytisi</name>
    <dbReference type="NCBI Taxonomy" id="2773451"/>
    <lineage>
        <taxon>Bacteria</taxon>
        <taxon>Pseudomonadati</taxon>
        <taxon>Pseudomonadota</taxon>
        <taxon>Alphaproteobacteria</taxon>
        <taxon>Hyphomicrobiales</taxon>
        <taxon>Boseaceae</taxon>
        <taxon>Bosea</taxon>
    </lineage>
</organism>
<dbReference type="RefSeq" id="WP_191126026.1">
    <property type="nucleotide sequence ID" value="NZ_JACXWY010000040.1"/>
</dbReference>
<protein>
    <recommendedName>
        <fullName evidence="4">Tetratricopeptide repeat protein</fullName>
    </recommendedName>
</protein>
<dbReference type="Gene3D" id="1.25.40.10">
    <property type="entry name" value="Tetratricopeptide repeat domain"/>
    <property type="match status" value="1"/>
</dbReference>
<dbReference type="InterPro" id="IPR011990">
    <property type="entry name" value="TPR-like_helical_dom_sf"/>
</dbReference>
<evidence type="ECO:0000313" key="3">
    <source>
        <dbReference type="Proteomes" id="UP000619295"/>
    </source>
</evidence>
<evidence type="ECO:0008006" key="4">
    <source>
        <dbReference type="Google" id="ProtNLM"/>
    </source>
</evidence>
<evidence type="ECO:0000256" key="1">
    <source>
        <dbReference type="SAM" id="MobiDB-lite"/>
    </source>
</evidence>
<keyword evidence="3" id="KW-1185">Reference proteome</keyword>
<comment type="caution">
    <text evidence="2">The sequence shown here is derived from an EMBL/GenBank/DDBJ whole genome shotgun (WGS) entry which is preliminary data.</text>
</comment>
<dbReference type="SUPFAM" id="SSF48452">
    <property type="entry name" value="TPR-like"/>
    <property type="match status" value="1"/>
</dbReference>
<evidence type="ECO:0000313" key="2">
    <source>
        <dbReference type="EMBL" id="MBD3849468.1"/>
    </source>
</evidence>
<dbReference type="EMBL" id="JACXWY010000040">
    <property type="protein sequence ID" value="MBD3849468.1"/>
    <property type="molecule type" value="Genomic_DNA"/>
</dbReference>
<dbReference type="Proteomes" id="UP000619295">
    <property type="component" value="Unassembled WGS sequence"/>
</dbReference>